<dbReference type="EMBL" id="BMAU01021348">
    <property type="protein sequence ID" value="GFY18283.1"/>
    <property type="molecule type" value="Genomic_DNA"/>
</dbReference>
<comment type="caution">
    <text evidence="1">The sequence shown here is derived from an EMBL/GenBank/DDBJ whole genome shotgun (WGS) entry which is preliminary data.</text>
</comment>
<dbReference type="AlphaFoldDB" id="A0A8X6SV77"/>
<keyword evidence="2" id="KW-1185">Reference proteome</keyword>
<dbReference type="Proteomes" id="UP000887159">
    <property type="component" value="Unassembled WGS sequence"/>
</dbReference>
<evidence type="ECO:0000313" key="2">
    <source>
        <dbReference type="Proteomes" id="UP000887159"/>
    </source>
</evidence>
<reference evidence="1" key="1">
    <citation type="submission" date="2020-08" db="EMBL/GenBank/DDBJ databases">
        <title>Multicomponent nature underlies the extraordinary mechanical properties of spider dragline silk.</title>
        <authorList>
            <person name="Kono N."/>
            <person name="Nakamura H."/>
            <person name="Mori M."/>
            <person name="Yoshida Y."/>
            <person name="Ohtoshi R."/>
            <person name="Malay A.D."/>
            <person name="Moran D.A.P."/>
            <person name="Tomita M."/>
            <person name="Numata K."/>
            <person name="Arakawa K."/>
        </authorList>
    </citation>
    <scope>NUCLEOTIDE SEQUENCE</scope>
</reference>
<gene>
    <name evidence="1" type="ORF">TNCV_2046891</name>
</gene>
<accession>A0A8X6SV77</accession>
<proteinExistence type="predicted"/>
<organism evidence="1 2">
    <name type="scientific">Trichonephila clavipes</name>
    <name type="common">Golden silk orbweaver</name>
    <name type="synonym">Nephila clavipes</name>
    <dbReference type="NCBI Taxonomy" id="2585209"/>
    <lineage>
        <taxon>Eukaryota</taxon>
        <taxon>Metazoa</taxon>
        <taxon>Ecdysozoa</taxon>
        <taxon>Arthropoda</taxon>
        <taxon>Chelicerata</taxon>
        <taxon>Arachnida</taxon>
        <taxon>Araneae</taxon>
        <taxon>Araneomorphae</taxon>
        <taxon>Entelegynae</taxon>
        <taxon>Araneoidea</taxon>
        <taxon>Nephilidae</taxon>
        <taxon>Trichonephila</taxon>
    </lineage>
</organism>
<sequence>MTSVEIPTNPKEILRTQPFCMKEEGWRRRPPPIREIARKVAPAPQVASRLISGVSSASAPHSHPWSEMPLLLIQKSLPIMMLRALLLLATLPHSLASLEGKSQYKTSFLYLTKSMQFKKKLFNPKLFKALTLPMCYLELIPTI</sequence>
<name>A0A8X6SV77_TRICX</name>
<protein>
    <submittedName>
        <fullName evidence="1">Uncharacterized protein</fullName>
    </submittedName>
</protein>
<evidence type="ECO:0000313" key="1">
    <source>
        <dbReference type="EMBL" id="GFY18283.1"/>
    </source>
</evidence>